<dbReference type="RefSeq" id="WP_136423612.1">
    <property type="nucleotide sequence ID" value="NZ_SSSN01000003.1"/>
</dbReference>
<evidence type="ECO:0000259" key="6">
    <source>
        <dbReference type="Pfam" id="PF02784"/>
    </source>
</evidence>
<reference evidence="7 8" key="1">
    <citation type="submission" date="2019-04" db="EMBL/GenBank/DDBJ databases">
        <authorList>
            <person name="Jiang L."/>
        </authorList>
    </citation>
    <scope>NUCLEOTIDE SEQUENCE [LARGE SCALE GENOMIC DNA]</scope>
    <source>
        <strain evidence="7 8">YIM 131861</strain>
    </source>
</reference>
<evidence type="ECO:0000256" key="1">
    <source>
        <dbReference type="ARBA" id="ARBA00001933"/>
    </source>
</evidence>
<dbReference type="Gene3D" id="2.40.37.10">
    <property type="entry name" value="Lyase, Ornithine Decarboxylase, Chain A, domain 1"/>
    <property type="match status" value="1"/>
</dbReference>
<evidence type="ECO:0000256" key="4">
    <source>
        <dbReference type="ARBA" id="ARBA00023239"/>
    </source>
</evidence>
<gene>
    <name evidence="7" type="ORF">E6C70_07260</name>
</gene>
<dbReference type="PANTHER" id="PTHR11482:SF6">
    <property type="entry name" value="ORNITHINE DECARBOXYLASE 1-RELATED"/>
    <property type="match status" value="1"/>
</dbReference>
<dbReference type="SUPFAM" id="SSF50621">
    <property type="entry name" value="Alanine racemase C-terminal domain-like"/>
    <property type="match status" value="1"/>
</dbReference>
<accession>A0A4S4G101</accession>
<keyword evidence="8" id="KW-1185">Reference proteome</keyword>
<keyword evidence="4" id="KW-0456">Lyase</keyword>
<dbReference type="GO" id="GO:0005737">
    <property type="term" value="C:cytoplasm"/>
    <property type="evidence" value="ECO:0007669"/>
    <property type="project" value="TreeGrafter"/>
</dbReference>
<dbReference type="Proteomes" id="UP000307380">
    <property type="component" value="Unassembled WGS sequence"/>
</dbReference>
<name>A0A4S4G101_9MICO</name>
<dbReference type="PRINTS" id="PR01179">
    <property type="entry name" value="ODADCRBXLASE"/>
</dbReference>
<evidence type="ECO:0000256" key="5">
    <source>
        <dbReference type="PIRSR" id="PIRSR600183-50"/>
    </source>
</evidence>
<comment type="caution">
    <text evidence="7">The sequence shown here is derived from an EMBL/GenBank/DDBJ whole genome shotgun (WGS) entry which is preliminary data.</text>
</comment>
<proteinExistence type="inferred from homology"/>
<evidence type="ECO:0000256" key="3">
    <source>
        <dbReference type="ARBA" id="ARBA00022898"/>
    </source>
</evidence>
<dbReference type="Pfam" id="PF02784">
    <property type="entry name" value="Orn_Arg_deC_N"/>
    <property type="match status" value="1"/>
</dbReference>
<dbReference type="InterPro" id="IPR002433">
    <property type="entry name" value="Orn_de-COase"/>
</dbReference>
<dbReference type="InterPro" id="IPR029066">
    <property type="entry name" value="PLP-binding_barrel"/>
</dbReference>
<protein>
    <submittedName>
        <fullName evidence="7">Type III PLP-dependent enzyme</fullName>
    </submittedName>
</protein>
<dbReference type="AlphaFoldDB" id="A0A4S4G101"/>
<evidence type="ECO:0000313" key="7">
    <source>
        <dbReference type="EMBL" id="THG35816.1"/>
    </source>
</evidence>
<evidence type="ECO:0000256" key="2">
    <source>
        <dbReference type="ARBA" id="ARBA00008872"/>
    </source>
</evidence>
<dbReference type="CDD" id="cd00622">
    <property type="entry name" value="PLPDE_III_ODC"/>
    <property type="match status" value="1"/>
</dbReference>
<dbReference type="PANTHER" id="PTHR11482">
    <property type="entry name" value="ARGININE/DIAMINOPIMELATE/ORNITHINE DECARBOXYLASE"/>
    <property type="match status" value="1"/>
</dbReference>
<dbReference type="InterPro" id="IPR009006">
    <property type="entry name" value="Ala_racemase/Decarboxylase_C"/>
</dbReference>
<feature type="active site" description="Proton donor" evidence="5">
    <location>
        <position position="359"/>
    </location>
</feature>
<dbReference type="PRINTS" id="PR01182">
    <property type="entry name" value="ORNDCRBXLASE"/>
</dbReference>
<dbReference type="InterPro" id="IPR000183">
    <property type="entry name" value="Orn/DAP/Arg_de-COase"/>
</dbReference>
<comment type="similarity">
    <text evidence="2">Belongs to the Orn/Lys/Arg decarboxylase class-II family.</text>
</comment>
<dbReference type="GO" id="GO:0004586">
    <property type="term" value="F:ornithine decarboxylase activity"/>
    <property type="evidence" value="ECO:0007669"/>
    <property type="project" value="TreeGrafter"/>
</dbReference>
<keyword evidence="3 5" id="KW-0663">Pyridoxal phosphate</keyword>
<dbReference type="InterPro" id="IPR022644">
    <property type="entry name" value="De-COase2_N"/>
</dbReference>
<feature type="domain" description="Orn/DAP/Arg decarboxylase 2 N-terminal" evidence="6">
    <location>
        <begin position="59"/>
        <end position="291"/>
    </location>
</feature>
<dbReference type="FunFam" id="3.20.20.10:FF:000008">
    <property type="entry name" value="Ornithine decarboxylase"/>
    <property type="match status" value="1"/>
</dbReference>
<feature type="modified residue" description="N6-(pyridoxal phosphate)lysine" evidence="5">
    <location>
        <position position="81"/>
    </location>
</feature>
<dbReference type="GO" id="GO:0033387">
    <property type="term" value="P:putrescine biosynthetic process from arginine, via ornithine"/>
    <property type="evidence" value="ECO:0007669"/>
    <property type="project" value="TreeGrafter"/>
</dbReference>
<dbReference type="EMBL" id="SSSN01000003">
    <property type="protein sequence ID" value="THG35816.1"/>
    <property type="molecule type" value="Genomic_DNA"/>
</dbReference>
<evidence type="ECO:0000313" key="8">
    <source>
        <dbReference type="Proteomes" id="UP000307380"/>
    </source>
</evidence>
<comment type="cofactor">
    <cofactor evidence="1 5">
        <name>pyridoxal 5'-phosphate</name>
        <dbReference type="ChEBI" id="CHEBI:597326"/>
    </cofactor>
</comment>
<sequence length="409" mass="43839">MSITSIALFSPEPTVAPVRRFPSHRERVRSDLARYSRSIDLFSLVREHGSPLLVLDPSRIRRQVRRLAQQLPGAAVHFATKTLPHPAALRAVADAGGSFEVASRSEIDQLRSLGVDLSSAIHTHPIRSRLDIDHALAAGVRRFVVDNPGELAKLADLPADADILVRLSFPNAEAGCDLSTKFGATIPQAVPLVEAAVRLGIRVAGFSFHVGSQTTAAAPFVEAIAATTRLMTCLEIRLGLHFDVLDIGGGLPVEYDSPVARLPRLASGIRHAIRSSGRHDALVLEPGRFVTGSAMTLVTRVVGSSERVDGTWHYLDDGLYGSYSNILTEGVHPLVFAASELRGDAPRRREPVTLAGPTCDSIDVIARGLELPPLHEGDLLVSPMMGAYTTATATGFNGLPPTQVVVLDR</sequence>
<dbReference type="Gene3D" id="3.20.20.10">
    <property type="entry name" value="Alanine racemase"/>
    <property type="match status" value="1"/>
</dbReference>
<dbReference type="OrthoDB" id="9802241at2"/>
<organism evidence="7 8">
    <name type="scientific">Orlajensenia flava</name>
    <dbReference type="NCBI Taxonomy" id="2565934"/>
    <lineage>
        <taxon>Bacteria</taxon>
        <taxon>Bacillati</taxon>
        <taxon>Actinomycetota</taxon>
        <taxon>Actinomycetes</taxon>
        <taxon>Micrococcales</taxon>
        <taxon>Microbacteriaceae</taxon>
        <taxon>Orlajensenia</taxon>
    </lineage>
</organism>
<dbReference type="SUPFAM" id="SSF51419">
    <property type="entry name" value="PLP-binding barrel"/>
    <property type="match status" value="1"/>
</dbReference>